<dbReference type="Proteomes" id="UP001595075">
    <property type="component" value="Unassembled WGS sequence"/>
</dbReference>
<evidence type="ECO:0000313" key="5">
    <source>
        <dbReference type="EMBL" id="KAL2064461.1"/>
    </source>
</evidence>
<gene>
    <name evidence="5" type="ORF">VTL71DRAFT_4955</name>
</gene>
<protein>
    <recommendedName>
        <fullName evidence="3">Putative gamma-glutamylcyclotransferase</fullName>
    </recommendedName>
</protein>
<evidence type="ECO:0000256" key="3">
    <source>
        <dbReference type="ARBA" id="ARBA00030602"/>
    </source>
</evidence>
<proteinExistence type="inferred from homology"/>
<sequence length="346" mass="38983">MDDLAALEAMAANARSCSTTLSPCHENNDAEETSINECTISRWKVLFSLSTSEARSAIAEWRGDLSRIEVSNQLWDMVKEERENDGWDKEAYGFWLSRAGGMGKLDGDLDKPEDATAASEEKGRYIIKLDHELSAERIKELSKLENIPEIKTGWNDGDDDERTAEEAQFCIISASTRSIILSTPSLRNKSLTIIKLVEPAPKELSSHSRYPTLGVETTLPQFRLEAGEAPNPQQNEYPIPYFFYGTLADSEILSRLLQVDIQTLVLRKAYVRGGKLSMWGKYNALLDGNDIVEGMAFMVNGMKEENRLRTYETSSYEVVRCCIDVEDKEQKREVMGCTFRFIGDAD</sequence>
<dbReference type="SUPFAM" id="SSF110857">
    <property type="entry name" value="Gamma-glutamyl cyclotransferase-like"/>
    <property type="match status" value="1"/>
</dbReference>
<dbReference type="PANTHER" id="PTHR31544">
    <property type="entry name" value="AIG2-LIKE PROTEIN D"/>
    <property type="match status" value="1"/>
</dbReference>
<feature type="domain" description="Gamma-glutamylcyclotransferase AIG2-like" evidence="4">
    <location>
        <begin position="241"/>
        <end position="330"/>
    </location>
</feature>
<dbReference type="InterPro" id="IPR009288">
    <property type="entry name" value="AIG2-like_dom"/>
</dbReference>
<keyword evidence="6" id="KW-1185">Reference proteome</keyword>
<reference evidence="5 6" key="1">
    <citation type="journal article" date="2024" name="Commun. Biol.">
        <title>Comparative genomic analysis of thermophilic fungi reveals convergent evolutionary adaptations and gene losses.</title>
        <authorList>
            <person name="Steindorff A.S."/>
            <person name="Aguilar-Pontes M.V."/>
            <person name="Robinson A.J."/>
            <person name="Andreopoulos B."/>
            <person name="LaButti K."/>
            <person name="Kuo A."/>
            <person name="Mondo S."/>
            <person name="Riley R."/>
            <person name="Otillar R."/>
            <person name="Haridas S."/>
            <person name="Lipzen A."/>
            <person name="Grimwood J."/>
            <person name="Schmutz J."/>
            <person name="Clum A."/>
            <person name="Reid I.D."/>
            <person name="Moisan M.C."/>
            <person name="Butler G."/>
            <person name="Nguyen T.T.M."/>
            <person name="Dewar K."/>
            <person name="Conant G."/>
            <person name="Drula E."/>
            <person name="Henrissat B."/>
            <person name="Hansel C."/>
            <person name="Singer S."/>
            <person name="Hutchinson M.I."/>
            <person name="de Vries R.P."/>
            <person name="Natvig D.O."/>
            <person name="Powell A.J."/>
            <person name="Tsang A."/>
            <person name="Grigoriev I.V."/>
        </authorList>
    </citation>
    <scope>NUCLEOTIDE SEQUENCE [LARGE SCALE GENOMIC DNA]</scope>
    <source>
        <strain evidence="5 6">CBS 494.80</strain>
    </source>
</reference>
<name>A0ABR4C4N4_9HELO</name>
<evidence type="ECO:0000256" key="1">
    <source>
        <dbReference type="ARBA" id="ARBA00008861"/>
    </source>
</evidence>
<keyword evidence="2" id="KW-0808">Transferase</keyword>
<dbReference type="InterPro" id="IPR045038">
    <property type="entry name" value="AIG2-like"/>
</dbReference>
<evidence type="ECO:0000256" key="2">
    <source>
        <dbReference type="ARBA" id="ARBA00022679"/>
    </source>
</evidence>
<comment type="similarity">
    <text evidence="1">Belongs to the gamma-glutamylcyclotransferase family.</text>
</comment>
<dbReference type="EMBL" id="JAZHXI010000014">
    <property type="protein sequence ID" value="KAL2064461.1"/>
    <property type="molecule type" value="Genomic_DNA"/>
</dbReference>
<dbReference type="InterPro" id="IPR013024">
    <property type="entry name" value="GGCT-like"/>
</dbReference>
<dbReference type="PANTHER" id="PTHR31544:SF4">
    <property type="entry name" value="GAMMA-GLUTAMYLCYCLOTRANSFERASE-RELATED"/>
    <property type="match status" value="1"/>
</dbReference>
<evidence type="ECO:0000313" key="6">
    <source>
        <dbReference type="Proteomes" id="UP001595075"/>
    </source>
</evidence>
<dbReference type="CDD" id="cd06661">
    <property type="entry name" value="GGCT_like"/>
    <property type="match status" value="1"/>
</dbReference>
<accession>A0ABR4C4N4</accession>
<dbReference type="InterPro" id="IPR036568">
    <property type="entry name" value="GGCT-like_sf"/>
</dbReference>
<organism evidence="5 6">
    <name type="scientific">Oculimacula yallundae</name>
    <dbReference type="NCBI Taxonomy" id="86028"/>
    <lineage>
        <taxon>Eukaryota</taxon>
        <taxon>Fungi</taxon>
        <taxon>Dikarya</taxon>
        <taxon>Ascomycota</taxon>
        <taxon>Pezizomycotina</taxon>
        <taxon>Leotiomycetes</taxon>
        <taxon>Helotiales</taxon>
        <taxon>Ploettnerulaceae</taxon>
        <taxon>Oculimacula</taxon>
    </lineage>
</organism>
<dbReference type="Pfam" id="PF06094">
    <property type="entry name" value="GGACT"/>
    <property type="match status" value="1"/>
</dbReference>
<dbReference type="Gene3D" id="3.10.490.10">
    <property type="entry name" value="Gamma-glutamyl cyclotransferase-like"/>
    <property type="match status" value="1"/>
</dbReference>
<comment type="caution">
    <text evidence="5">The sequence shown here is derived from an EMBL/GenBank/DDBJ whole genome shotgun (WGS) entry which is preliminary data.</text>
</comment>
<evidence type="ECO:0000259" key="4">
    <source>
        <dbReference type="Pfam" id="PF06094"/>
    </source>
</evidence>